<feature type="non-terminal residue" evidence="1">
    <location>
        <position position="167"/>
    </location>
</feature>
<evidence type="ECO:0000313" key="2">
    <source>
        <dbReference type="Proteomes" id="UP000076761"/>
    </source>
</evidence>
<dbReference type="AlphaFoldDB" id="A0A165MQ82"/>
<dbReference type="STRING" id="1314782.A0A165MQ82"/>
<protein>
    <recommendedName>
        <fullName evidence="3">Reverse transcriptase domain-containing protein</fullName>
    </recommendedName>
</protein>
<evidence type="ECO:0008006" key="3">
    <source>
        <dbReference type="Google" id="ProtNLM"/>
    </source>
</evidence>
<dbReference type="EMBL" id="KV425669">
    <property type="protein sequence ID" value="KZT18631.1"/>
    <property type="molecule type" value="Genomic_DNA"/>
</dbReference>
<feature type="non-terminal residue" evidence="1">
    <location>
        <position position="1"/>
    </location>
</feature>
<sequence length="167" mass="18536">LSGYTIPGVENKILVTLFADDTTIYLRKSDRIADLQHCLDTWCLASGAKFNTLKTEIIPIGSETHRTSVLTTRCLHPDDNPLPASIHIAKDKEAIRSLGAWIGNNVDNAAPWERVLDKIHSTLSHFQRSHPTLFTKSHLVQASVGGMTQYLAKVQGMPKHIEDALEK</sequence>
<reference evidence="1 2" key="1">
    <citation type="journal article" date="2016" name="Mol. Biol. Evol.">
        <title>Comparative Genomics of Early-Diverging Mushroom-Forming Fungi Provides Insights into the Origins of Lignocellulose Decay Capabilities.</title>
        <authorList>
            <person name="Nagy L.G."/>
            <person name="Riley R."/>
            <person name="Tritt A."/>
            <person name="Adam C."/>
            <person name="Daum C."/>
            <person name="Floudas D."/>
            <person name="Sun H."/>
            <person name="Yadav J.S."/>
            <person name="Pangilinan J."/>
            <person name="Larsson K.H."/>
            <person name="Matsuura K."/>
            <person name="Barry K."/>
            <person name="Labutti K."/>
            <person name="Kuo R."/>
            <person name="Ohm R.A."/>
            <person name="Bhattacharya S.S."/>
            <person name="Shirouzu T."/>
            <person name="Yoshinaga Y."/>
            <person name="Martin F.M."/>
            <person name="Grigoriev I.V."/>
            <person name="Hibbett D.S."/>
        </authorList>
    </citation>
    <scope>NUCLEOTIDE SEQUENCE [LARGE SCALE GENOMIC DNA]</scope>
    <source>
        <strain evidence="1 2">HHB14362 ss-1</strain>
    </source>
</reference>
<name>A0A165MQ82_9AGAM</name>
<evidence type="ECO:0000313" key="1">
    <source>
        <dbReference type="EMBL" id="KZT18631.1"/>
    </source>
</evidence>
<organism evidence="1 2">
    <name type="scientific">Neolentinus lepideus HHB14362 ss-1</name>
    <dbReference type="NCBI Taxonomy" id="1314782"/>
    <lineage>
        <taxon>Eukaryota</taxon>
        <taxon>Fungi</taxon>
        <taxon>Dikarya</taxon>
        <taxon>Basidiomycota</taxon>
        <taxon>Agaricomycotina</taxon>
        <taxon>Agaricomycetes</taxon>
        <taxon>Gloeophyllales</taxon>
        <taxon>Gloeophyllaceae</taxon>
        <taxon>Neolentinus</taxon>
    </lineage>
</organism>
<proteinExistence type="predicted"/>
<gene>
    <name evidence="1" type="ORF">NEOLEDRAFT_1019917</name>
</gene>
<accession>A0A165MQ82</accession>
<dbReference type="Proteomes" id="UP000076761">
    <property type="component" value="Unassembled WGS sequence"/>
</dbReference>
<keyword evidence="2" id="KW-1185">Reference proteome</keyword>
<dbReference type="OrthoDB" id="2205812at2759"/>
<dbReference type="InParanoid" id="A0A165MQ82"/>